<dbReference type="PANTHER" id="PTHR36933">
    <property type="entry name" value="SLL0788 PROTEIN"/>
    <property type="match status" value="1"/>
</dbReference>
<dbReference type="Gene3D" id="1.20.1260.10">
    <property type="match status" value="1"/>
</dbReference>
<dbReference type="EMBL" id="JAUOTP010000001">
    <property type="protein sequence ID" value="MDO6413235.1"/>
    <property type="molecule type" value="Genomic_DNA"/>
</dbReference>
<dbReference type="Pfam" id="PF03713">
    <property type="entry name" value="DUF305"/>
    <property type="match status" value="1"/>
</dbReference>
<keyword evidence="2" id="KW-0732">Signal</keyword>
<comment type="caution">
    <text evidence="4">The sequence shown here is derived from an EMBL/GenBank/DDBJ whole genome shotgun (WGS) entry which is preliminary data.</text>
</comment>
<protein>
    <submittedName>
        <fullName evidence="4">DUF305 domain-containing protein</fullName>
    </submittedName>
</protein>
<sequence>MIDTPRPFARRLALLAALALGACSSGGEAPKVTDPVERAFLEANDKAMGAMMAAMEVKPTGDVDKDFALMMIPHHQGAIDMAQVLLKYGKNEELKALARDIVAKQAEEIALMRRIAGDAPASPAESGNMAMKHSDHSM</sequence>
<feature type="domain" description="DUF305" evidence="3">
    <location>
        <begin position="46"/>
        <end position="115"/>
    </location>
</feature>
<dbReference type="PROSITE" id="PS51257">
    <property type="entry name" value="PROKAR_LIPOPROTEIN"/>
    <property type="match status" value="1"/>
</dbReference>
<evidence type="ECO:0000259" key="3">
    <source>
        <dbReference type="Pfam" id="PF03713"/>
    </source>
</evidence>
<reference evidence="4" key="1">
    <citation type="submission" date="2023-07" db="EMBL/GenBank/DDBJ databases">
        <authorList>
            <person name="Kim M."/>
        </authorList>
    </citation>
    <scope>NUCLEOTIDE SEQUENCE</scope>
    <source>
        <strain evidence="4">BIUV-7</strain>
    </source>
</reference>
<feature type="region of interest" description="Disordered" evidence="1">
    <location>
        <begin position="119"/>
        <end position="138"/>
    </location>
</feature>
<dbReference type="InterPro" id="IPR005183">
    <property type="entry name" value="DUF305_CopM-like"/>
</dbReference>
<dbReference type="PANTHER" id="PTHR36933:SF1">
    <property type="entry name" value="SLL0788 PROTEIN"/>
    <property type="match status" value="1"/>
</dbReference>
<dbReference type="Proteomes" id="UP001169764">
    <property type="component" value="Unassembled WGS sequence"/>
</dbReference>
<accession>A0ABT8Y6D9</accession>
<dbReference type="InterPro" id="IPR012347">
    <property type="entry name" value="Ferritin-like"/>
</dbReference>
<feature type="chain" id="PRO_5045565949" evidence="2">
    <location>
        <begin position="30"/>
        <end position="138"/>
    </location>
</feature>
<proteinExistence type="predicted"/>
<evidence type="ECO:0000313" key="4">
    <source>
        <dbReference type="EMBL" id="MDO6413235.1"/>
    </source>
</evidence>
<evidence type="ECO:0000256" key="1">
    <source>
        <dbReference type="SAM" id="MobiDB-lite"/>
    </source>
</evidence>
<name>A0ABT8Y6D9_9SPHN</name>
<evidence type="ECO:0000313" key="5">
    <source>
        <dbReference type="Proteomes" id="UP001169764"/>
    </source>
</evidence>
<evidence type="ECO:0000256" key="2">
    <source>
        <dbReference type="SAM" id="SignalP"/>
    </source>
</evidence>
<feature type="signal peptide" evidence="2">
    <location>
        <begin position="1"/>
        <end position="29"/>
    </location>
</feature>
<gene>
    <name evidence="4" type="ORF">Q4F19_02455</name>
</gene>
<dbReference type="RefSeq" id="WP_303539548.1">
    <property type="nucleotide sequence ID" value="NZ_JAUOTP010000001.1"/>
</dbReference>
<keyword evidence="5" id="KW-1185">Reference proteome</keyword>
<organism evidence="4 5">
    <name type="scientific">Sphingomonas natans</name>
    <dbReference type="NCBI Taxonomy" id="3063330"/>
    <lineage>
        <taxon>Bacteria</taxon>
        <taxon>Pseudomonadati</taxon>
        <taxon>Pseudomonadota</taxon>
        <taxon>Alphaproteobacteria</taxon>
        <taxon>Sphingomonadales</taxon>
        <taxon>Sphingomonadaceae</taxon>
        <taxon>Sphingomonas</taxon>
    </lineage>
</organism>